<accession>A0AAW0MB50</accession>
<dbReference type="PANTHER" id="PTHR13500">
    <property type="entry name" value="NUCLEOLAR PRERIBOSOMAL-ASSOCIATED PROTEIN 1"/>
    <property type="match status" value="1"/>
</dbReference>
<dbReference type="GO" id="GO:0000466">
    <property type="term" value="P:maturation of 5.8S rRNA from tricistronic rRNA transcript (SSU-rRNA, 5.8S rRNA, LSU-rRNA)"/>
    <property type="evidence" value="ECO:0007669"/>
    <property type="project" value="TreeGrafter"/>
</dbReference>
<reference evidence="1" key="1">
    <citation type="submission" date="2017-12" db="EMBL/GenBank/DDBJ databases">
        <authorList>
            <person name="Barbosa P."/>
            <person name="Usie A."/>
            <person name="Ramos A.M."/>
        </authorList>
    </citation>
    <scope>NUCLEOTIDE SEQUENCE</scope>
    <source>
        <strain evidence="1">HL8</strain>
        <tissue evidence="1">Leaves</tissue>
    </source>
</reference>
<evidence type="ECO:0000313" key="1">
    <source>
        <dbReference type="EMBL" id="KAK7860546.1"/>
    </source>
</evidence>
<dbReference type="AlphaFoldDB" id="A0AAW0MB50"/>
<dbReference type="GO" id="GO:0000463">
    <property type="term" value="P:maturation of LSU-rRNA from tricistronic rRNA transcript (SSU-rRNA, 5.8S rRNA, LSU-rRNA)"/>
    <property type="evidence" value="ECO:0007669"/>
    <property type="project" value="TreeGrafter"/>
</dbReference>
<dbReference type="InterPro" id="IPR039844">
    <property type="entry name" value="URB1"/>
</dbReference>
<proteinExistence type="predicted"/>
<dbReference type="GO" id="GO:0005730">
    <property type="term" value="C:nucleolus"/>
    <property type="evidence" value="ECO:0007669"/>
    <property type="project" value="TreeGrafter"/>
</dbReference>
<dbReference type="EMBL" id="PKMF04000006">
    <property type="protein sequence ID" value="KAK7860546.1"/>
    <property type="molecule type" value="Genomic_DNA"/>
</dbReference>
<dbReference type="PANTHER" id="PTHR13500:SF0">
    <property type="entry name" value="NUCLEOLAR PRE-RIBOSOMAL-ASSOCIATED PROTEIN 1"/>
    <property type="match status" value="1"/>
</dbReference>
<gene>
    <name evidence="1" type="ORF">CFP56_036656</name>
</gene>
<comment type="caution">
    <text evidence="1">The sequence shown here is derived from an EMBL/GenBank/DDBJ whole genome shotgun (WGS) entry which is preliminary data.</text>
</comment>
<protein>
    <submittedName>
        <fullName evidence="1">Uncharacterized protein</fullName>
    </submittedName>
</protein>
<name>A0AAW0MB50_QUESU</name>
<sequence>MYFGVIHGLGNDDDDEETFIYVLSILQDRVLVEESLVLLHSDFLVKHGNLRLLLEVLKLPDFFIGALNHSSYSSNQMMQGWAALKHEIQNEIPQVLLIPVSSLTHHPKTYESCLKRTVDLETFPEHSRNNIKILKLNNKNNDMDIILSGIIFYTNFFPLEDRERDIGSLAVDEIDNEHCLPCWWDHLSFSWISSAIR</sequence>
<reference evidence="1" key="3">
    <citation type="submission" date="2023-07" db="EMBL/GenBank/DDBJ databases">
        <title>An improved reference 1 genome and first organelle genomes of Quercus suber.</title>
        <authorList>
            <consortium name="Genosuber Consortium"/>
            <person name="Usie A."/>
            <person name="Serra O."/>
            <person name="Barros P."/>
        </authorList>
    </citation>
    <scope>NUCLEOTIDE SEQUENCE</scope>
    <source>
        <strain evidence="1">HL8</strain>
        <tissue evidence="1">Leaves</tissue>
    </source>
</reference>
<organism evidence="1">
    <name type="scientific">Quercus suber</name>
    <name type="common">Cork oak</name>
    <dbReference type="NCBI Taxonomy" id="58331"/>
    <lineage>
        <taxon>Eukaryota</taxon>
        <taxon>Viridiplantae</taxon>
        <taxon>Streptophyta</taxon>
        <taxon>Embryophyta</taxon>
        <taxon>Tracheophyta</taxon>
        <taxon>Spermatophyta</taxon>
        <taxon>Magnoliopsida</taxon>
        <taxon>eudicotyledons</taxon>
        <taxon>Gunneridae</taxon>
        <taxon>Pentapetalae</taxon>
        <taxon>rosids</taxon>
        <taxon>fabids</taxon>
        <taxon>Fagales</taxon>
        <taxon>Fagaceae</taxon>
        <taxon>Quercus</taxon>
    </lineage>
</organism>
<reference evidence="1" key="2">
    <citation type="journal article" date="2018" name="Sci. Data">
        <title>The draft genome sequence of cork oak.</title>
        <authorList>
            <person name="Ramos A.M."/>
            <person name="Usie A."/>
            <person name="Barbosa P."/>
            <person name="Barros P.M."/>
            <person name="Capote T."/>
            <person name="Chaves I."/>
            <person name="Simoes F."/>
            <person name="Abreu I."/>
            <person name="Carrasquinho I."/>
            <person name="Faro C."/>
            <person name="Guimaraes J.B."/>
            <person name="Mendonca D."/>
            <person name="Nobrega F."/>
            <person name="Rodrigues L."/>
            <person name="Saibo N.J.M."/>
            <person name="Varela M.C."/>
            <person name="Egas C."/>
            <person name="Matos J."/>
            <person name="Miguel C.M."/>
            <person name="Oliveira M.M."/>
            <person name="Ricardo C.P."/>
            <person name="Goncalves S."/>
        </authorList>
    </citation>
    <scope>NUCLEOTIDE SEQUENCE [LARGE SCALE GENOMIC DNA]</scope>
    <source>
        <strain evidence="1">HL8</strain>
    </source>
</reference>